<sequence>MENPQINAEILVRHLQTSLCNLTVENAHLKALLEQSNLEKEQLMQSQHQKTE</sequence>
<reference evidence="1 2" key="1">
    <citation type="submission" date="2020-12" db="EMBL/GenBank/DDBJ databases">
        <title>Genome assembly for a thermostable protease producing Bacillus cereus MAKP1 strain isolated from chicken gut.</title>
        <authorList>
            <person name="Malaviya A."/>
        </authorList>
    </citation>
    <scope>NUCLEOTIDE SEQUENCE [LARGE SCALE GENOMIC DNA]</scope>
    <source>
        <strain evidence="1 2">MAKP1</strain>
    </source>
</reference>
<proteinExistence type="predicted"/>
<gene>
    <name evidence="1" type="ORF">JCR31_28585</name>
</gene>
<organism evidence="1 2">
    <name type="scientific">Bacillus cereus</name>
    <dbReference type="NCBI Taxonomy" id="1396"/>
    <lineage>
        <taxon>Bacteria</taxon>
        <taxon>Bacillati</taxon>
        <taxon>Bacillota</taxon>
        <taxon>Bacilli</taxon>
        <taxon>Bacillales</taxon>
        <taxon>Bacillaceae</taxon>
        <taxon>Bacillus</taxon>
        <taxon>Bacillus cereus group</taxon>
    </lineage>
</organism>
<dbReference type="RefSeq" id="WP_200152627.1">
    <property type="nucleotide sequence ID" value="NZ_JAEFBZ010000007.1"/>
</dbReference>
<evidence type="ECO:0000313" key="1">
    <source>
        <dbReference type="EMBL" id="MBK1611791.1"/>
    </source>
</evidence>
<name>A0ABD4LN33_BACCE</name>
<dbReference type="EMBL" id="JAEFBZ010000007">
    <property type="protein sequence ID" value="MBK1611791.1"/>
    <property type="molecule type" value="Genomic_DNA"/>
</dbReference>
<comment type="caution">
    <text evidence="1">The sequence shown here is derived from an EMBL/GenBank/DDBJ whole genome shotgun (WGS) entry which is preliminary data.</text>
</comment>
<protein>
    <submittedName>
        <fullName evidence="1">Uncharacterized protein</fullName>
    </submittedName>
</protein>
<dbReference type="Proteomes" id="UP000613452">
    <property type="component" value="Unassembled WGS sequence"/>
</dbReference>
<accession>A0ABD4LN33</accession>
<evidence type="ECO:0000313" key="2">
    <source>
        <dbReference type="Proteomes" id="UP000613452"/>
    </source>
</evidence>
<dbReference type="AlphaFoldDB" id="A0ABD4LN33"/>